<reference evidence="1" key="1">
    <citation type="submission" date="2023-03" db="EMBL/GenBank/DDBJ databases">
        <title>Massive genome expansion in bonnet fungi (Mycena s.s.) driven by repeated elements and novel gene families across ecological guilds.</title>
        <authorList>
            <consortium name="Lawrence Berkeley National Laboratory"/>
            <person name="Harder C.B."/>
            <person name="Miyauchi S."/>
            <person name="Viragh M."/>
            <person name="Kuo A."/>
            <person name="Thoen E."/>
            <person name="Andreopoulos B."/>
            <person name="Lu D."/>
            <person name="Skrede I."/>
            <person name="Drula E."/>
            <person name="Henrissat B."/>
            <person name="Morin E."/>
            <person name="Kohler A."/>
            <person name="Barry K."/>
            <person name="LaButti K."/>
            <person name="Morin E."/>
            <person name="Salamov A."/>
            <person name="Lipzen A."/>
            <person name="Mereny Z."/>
            <person name="Hegedus B."/>
            <person name="Baldrian P."/>
            <person name="Stursova M."/>
            <person name="Weitz H."/>
            <person name="Taylor A."/>
            <person name="Grigoriev I.V."/>
            <person name="Nagy L.G."/>
            <person name="Martin F."/>
            <person name="Kauserud H."/>
        </authorList>
    </citation>
    <scope>NUCLEOTIDE SEQUENCE</scope>
    <source>
        <strain evidence="1">9144</strain>
    </source>
</reference>
<protein>
    <submittedName>
        <fullName evidence="1">Uncharacterized protein</fullName>
    </submittedName>
</protein>
<dbReference type="AlphaFoldDB" id="A0AAD6YVI1"/>
<comment type="caution">
    <text evidence="1">The sequence shown here is derived from an EMBL/GenBank/DDBJ whole genome shotgun (WGS) entry which is preliminary data.</text>
</comment>
<sequence>MYDIKATLFCERVALASLQKVRCVAKTVRDAGAAIHDMAREKESLQNAIEHTQIRFFTNKSWSPGTVPEIHEMELRPCFGLCYCPVHTVKNQRTGEGAVRSVATGQRRHRCRKRTQAWSRVYARDSGCCRAAAAICVTAVRTRCNAVTVVDVESDPAQVGARRDFNARRARCSAAPVVGVESDPAHVDVAAAGVEAKRKGAVLAPERAGGTCCLL</sequence>
<proteinExistence type="predicted"/>
<gene>
    <name evidence="1" type="ORF">GGX14DRAFT_384087</name>
</gene>
<dbReference type="EMBL" id="JARJCW010000001">
    <property type="protein sequence ID" value="KAJ7230129.1"/>
    <property type="molecule type" value="Genomic_DNA"/>
</dbReference>
<dbReference type="Proteomes" id="UP001219525">
    <property type="component" value="Unassembled WGS sequence"/>
</dbReference>
<name>A0AAD6YVI1_9AGAR</name>
<evidence type="ECO:0000313" key="1">
    <source>
        <dbReference type="EMBL" id="KAJ7230129.1"/>
    </source>
</evidence>
<evidence type="ECO:0000313" key="2">
    <source>
        <dbReference type="Proteomes" id="UP001219525"/>
    </source>
</evidence>
<accession>A0AAD6YVI1</accession>
<keyword evidence="2" id="KW-1185">Reference proteome</keyword>
<organism evidence="1 2">
    <name type="scientific">Mycena pura</name>
    <dbReference type="NCBI Taxonomy" id="153505"/>
    <lineage>
        <taxon>Eukaryota</taxon>
        <taxon>Fungi</taxon>
        <taxon>Dikarya</taxon>
        <taxon>Basidiomycota</taxon>
        <taxon>Agaricomycotina</taxon>
        <taxon>Agaricomycetes</taxon>
        <taxon>Agaricomycetidae</taxon>
        <taxon>Agaricales</taxon>
        <taxon>Marasmiineae</taxon>
        <taxon>Mycenaceae</taxon>
        <taxon>Mycena</taxon>
    </lineage>
</organism>